<feature type="compositionally biased region" description="Polar residues" evidence="1">
    <location>
        <begin position="191"/>
        <end position="202"/>
    </location>
</feature>
<reference evidence="4" key="3">
    <citation type="submission" date="2025-04" db="UniProtKB">
        <authorList>
            <consortium name="RefSeq"/>
        </authorList>
    </citation>
    <scope>IDENTIFICATION</scope>
    <source>
        <strain evidence="4">CBS 781.70</strain>
    </source>
</reference>
<dbReference type="AlphaFoldDB" id="A0A6G1GDD0"/>
<dbReference type="GeneID" id="54418522"/>
<name>A0A6G1GDD0_9PEZI</name>
<protein>
    <submittedName>
        <fullName evidence="2 4">Uncharacterized protein</fullName>
    </submittedName>
</protein>
<feature type="compositionally biased region" description="Polar residues" evidence="1">
    <location>
        <begin position="18"/>
        <end position="36"/>
    </location>
</feature>
<evidence type="ECO:0000256" key="1">
    <source>
        <dbReference type="SAM" id="MobiDB-lite"/>
    </source>
</evidence>
<evidence type="ECO:0000313" key="4">
    <source>
        <dbReference type="RefSeq" id="XP_033537532.1"/>
    </source>
</evidence>
<dbReference type="EMBL" id="ML975151">
    <property type="protein sequence ID" value="KAF1815901.1"/>
    <property type="molecule type" value="Genomic_DNA"/>
</dbReference>
<proteinExistence type="predicted"/>
<dbReference type="RefSeq" id="XP_033537532.1">
    <property type="nucleotide sequence ID" value="XM_033677952.1"/>
</dbReference>
<feature type="compositionally biased region" description="Polar residues" evidence="1">
    <location>
        <begin position="76"/>
        <end position="98"/>
    </location>
</feature>
<dbReference type="Proteomes" id="UP000504638">
    <property type="component" value="Unplaced"/>
</dbReference>
<evidence type="ECO:0000313" key="3">
    <source>
        <dbReference type="Proteomes" id="UP000504638"/>
    </source>
</evidence>
<feature type="compositionally biased region" description="Polar residues" evidence="1">
    <location>
        <begin position="44"/>
        <end position="65"/>
    </location>
</feature>
<accession>A0A6G1GDD0</accession>
<feature type="region of interest" description="Disordered" evidence="1">
    <location>
        <begin position="172"/>
        <end position="202"/>
    </location>
</feature>
<feature type="region of interest" description="Disordered" evidence="1">
    <location>
        <begin position="1"/>
        <end position="117"/>
    </location>
</feature>
<feature type="compositionally biased region" description="Basic and acidic residues" evidence="1">
    <location>
        <begin position="1"/>
        <end position="11"/>
    </location>
</feature>
<gene>
    <name evidence="2 4" type="ORF">P152DRAFT_446900</name>
</gene>
<reference evidence="2 4" key="1">
    <citation type="submission" date="2020-01" db="EMBL/GenBank/DDBJ databases">
        <authorList>
            <consortium name="DOE Joint Genome Institute"/>
            <person name="Haridas S."/>
            <person name="Albert R."/>
            <person name="Binder M."/>
            <person name="Bloem J."/>
            <person name="Labutti K."/>
            <person name="Salamov A."/>
            <person name="Andreopoulos B."/>
            <person name="Baker S.E."/>
            <person name="Barry K."/>
            <person name="Bills G."/>
            <person name="Bluhm B.H."/>
            <person name="Cannon C."/>
            <person name="Castanera R."/>
            <person name="Culley D.E."/>
            <person name="Daum C."/>
            <person name="Ezra D."/>
            <person name="Gonzalez J.B."/>
            <person name="Henrissat B."/>
            <person name="Kuo A."/>
            <person name="Liang C."/>
            <person name="Lipzen A."/>
            <person name="Lutzoni F."/>
            <person name="Magnuson J."/>
            <person name="Mondo S."/>
            <person name="Nolan M."/>
            <person name="Ohm R."/>
            <person name="Pangilinan J."/>
            <person name="Park H.-J."/>
            <person name="Ramirez L."/>
            <person name="Alfaro M."/>
            <person name="Sun H."/>
            <person name="Tritt A."/>
            <person name="Yoshinaga Y."/>
            <person name="Zwiers L.-H."/>
            <person name="Turgeon B.G."/>
            <person name="Goodwin S.B."/>
            <person name="Spatafora J.W."/>
            <person name="Crous P.W."/>
            <person name="Grigoriev I.V."/>
        </authorList>
    </citation>
    <scope>NUCLEOTIDE SEQUENCE</scope>
    <source>
        <strain evidence="2 4">CBS 781.70</strain>
    </source>
</reference>
<sequence length="232" mass="24346">MTGNHGEEAKACGETPPSGDQSGPSNPTDSSKQTCFRSRVATIVNPSRSAGQKSDVESGTASLLASSGRGDIEANQEASTAPTSGPSRTENQNKQSGKLDSFPPLRSGSRRGSTEIISVRSSGCMMLTRSSAVVRTAFDRATNLPRMECFRGGDQRQNRSATAVDIVPSTPHLEQPQRSSLPSISRDGIALSSTEETGSSQICHTGQLENSALGALADRLDPPASMKRLIPS</sequence>
<evidence type="ECO:0000313" key="2">
    <source>
        <dbReference type="EMBL" id="KAF1815901.1"/>
    </source>
</evidence>
<reference evidence="4" key="2">
    <citation type="submission" date="2020-04" db="EMBL/GenBank/DDBJ databases">
        <authorList>
            <consortium name="NCBI Genome Project"/>
        </authorList>
    </citation>
    <scope>NUCLEOTIDE SEQUENCE</scope>
    <source>
        <strain evidence="4">CBS 781.70</strain>
    </source>
</reference>
<organism evidence="2">
    <name type="scientific">Eremomyces bilateralis CBS 781.70</name>
    <dbReference type="NCBI Taxonomy" id="1392243"/>
    <lineage>
        <taxon>Eukaryota</taxon>
        <taxon>Fungi</taxon>
        <taxon>Dikarya</taxon>
        <taxon>Ascomycota</taxon>
        <taxon>Pezizomycotina</taxon>
        <taxon>Dothideomycetes</taxon>
        <taxon>Dothideomycetes incertae sedis</taxon>
        <taxon>Eremomycetales</taxon>
        <taxon>Eremomycetaceae</taxon>
        <taxon>Eremomyces</taxon>
    </lineage>
</organism>
<keyword evidence="3" id="KW-1185">Reference proteome</keyword>